<comment type="catalytic activity">
    <reaction evidence="3">
        <text>L-histidyl-glycine(out) = L-histidyl-glycine(in)</text>
        <dbReference type="Rhea" id="RHEA:79395"/>
        <dbReference type="ChEBI" id="CHEBI:229957"/>
    </reaction>
</comment>
<evidence type="ECO:0000256" key="19">
    <source>
        <dbReference type="SAM" id="Phobius"/>
    </source>
</evidence>
<feature type="non-terminal residue" evidence="21">
    <location>
        <position position="1"/>
    </location>
</feature>
<dbReference type="EMBL" id="ML002432">
    <property type="protein sequence ID" value="RKP37903.1"/>
    <property type="molecule type" value="Genomic_DNA"/>
</dbReference>
<evidence type="ECO:0000256" key="8">
    <source>
        <dbReference type="ARBA" id="ARBA00044898"/>
    </source>
</evidence>
<sequence>DFGISNTQYGLLQSAVSLVNTVLPVLGGLFIDAFGTSSGSILATSFILIGTSVVAMSTHYQSFPIMVVGRLLYGLGSGTIVTIQETILSHWFTGKGLAMTIALQIATARLASFLSMGTTVPIANATGFYGYAFWASAFICLCSWIINFVYVMLMKRVDEHMTEHELAKLKRKNTFRLRHVLIFPAAYWLIVALSFVLGSGWTTFLHISSELVKLRFGCDDSTAAHIASVSQLLPVILVPFLGLWVDRNGHRVTLLILAASLFLGTIILLGFTTLPPAVGMFVFSVSLSVGPISSISSIPLVLPLSTVGSGLGLFKSAQNIGNTILDIIIGQLQDAHPLRGHSYDRVMVFYLYWGGLTLLVALTLYAIDRLGWDRLLQLS</sequence>
<feature type="transmembrane region" description="Helical" evidence="19">
    <location>
        <begin position="128"/>
        <end position="153"/>
    </location>
</feature>
<keyword evidence="22" id="KW-1185">Reference proteome</keyword>
<evidence type="ECO:0000256" key="15">
    <source>
        <dbReference type="ARBA" id="ARBA00044985"/>
    </source>
</evidence>
<dbReference type="PANTHER" id="PTHR23512:SF12">
    <property type="entry name" value="TRANSPORTER, PUTATIVE (AFU_ORTHOLOGUE AFUA_4G00260)-RELATED"/>
    <property type="match status" value="1"/>
</dbReference>
<evidence type="ECO:0000256" key="9">
    <source>
        <dbReference type="ARBA" id="ARBA00044899"/>
    </source>
</evidence>
<comment type="catalytic activity">
    <reaction evidence="14">
        <text>L-lysyl-glycine(out) = L-lysyl-glycine(in)</text>
        <dbReference type="Rhea" id="RHEA:79407"/>
        <dbReference type="ChEBI" id="CHEBI:191202"/>
    </reaction>
</comment>
<name>A0A4P9ZWB8_9FUNG</name>
<evidence type="ECO:0000256" key="10">
    <source>
        <dbReference type="ARBA" id="ARBA00044900"/>
    </source>
</evidence>
<dbReference type="GO" id="GO:0016020">
    <property type="term" value="C:membrane"/>
    <property type="evidence" value="ECO:0007669"/>
    <property type="project" value="UniProtKB-SubCell"/>
</dbReference>
<evidence type="ECO:0000256" key="12">
    <source>
        <dbReference type="ARBA" id="ARBA00044912"/>
    </source>
</evidence>
<dbReference type="InterPro" id="IPR011701">
    <property type="entry name" value="MFS"/>
</dbReference>
<feature type="transmembrane region" description="Helical" evidence="19">
    <location>
        <begin position="252"/>
        <end position="271"/>
    </location>
</feature>
<evidence type="ECO:0000256" key="4">
    <source>
        <dbReference type="ARBA" id="ARBA00044881"/>
    </source>
</evidence>
<feature type="non-terminal residue" evidence="21">
    <location>
        <position position="379"/>
    </location>
</feature>
<dbReference type="Pfam" id="PF07690">
    <property type="entry name" value="MFS_1"/>
    <property type="match status" value="1"/>
</dbReference>
<feature type="transmembrane region" description="Helical" evidence="19">
    <location>
        <begin position="180"/>
        <end position="204"/>
    </location>
</feature>
<evidence type="ECO:0000256" key="5">
    <source>
        <dbReference type="ARBA" id="ARBA00044884"/>
    </source>
</evidence>
<dbReference type="InterPro" id="IPR036259">
    <property type="entry name" value="MFS_trans_sf"/>
</dbReference>
<feature type="transmembrane region" description="Helical" evidence="19">
    <location>
        <begin position="63"/>
        <end position="84"/>
    </location>
</feature>
<evidence type="ECO:0000256" key="14">
    <source>
        <dbReference type="ARBA" id="ARBA00044924"/>
    </source>
</evidence>
<comment type="catalytic activity">
    <reaction evidence="7">
        <text>L-alpha-aminoacyl-L-lysine(out) = L-alpha-aminoacyl-L-lysine(in)</text>
        <dbReference type="Rhea" id="RHEA:79383"/>
        <dbReference type="ChEBI" id="CHEBI:229966"/>
    </reaction>
</comment>
<dbReference type="Gene3D" id="1.20.1250.20">
    <property type="entry name" value="MFS general substrate transporter like domains"/>
    <property type="match status" value="2"/>
</dbReference>
<comment type="catalytic activity">
    <reaction evidence="8">
        <text>L-aspartyl-L-lysine(out) = L-aspartyl-L-lysine(in)</text>
        <dbReference type="Rhea" id="RHEA:79411"/>
        <dbReference type="ChEBI" id="CHEBI:229953"/>
    </reaction>
</comment>
<feature type="transmembrane region" description="Helical" evidence="19">
    <location>
        <begin position="12"/>
        <end position="31"/>
    </location>
</feature>
<accession>A0A4P9ZWB8</accession>
<protein>
    <recommendedName>
        <fullName evidence="15">Lysosomal dipeptide transporter MFSD1</fullName>
    </recommendedName>
    <alternativeName>
        <fullName evidence="16">Major facilitator superfamily domain-containing protein 1</fullName>
    </alternativeName>
</protein>
<keyword evidence="19" id="KW-1133">Transmembrane helix</keyword>
<comment type="subcellular location">
    <subcellularLocation>
        <location evidence="1">Membrane</location>
        <topology evidence="1">Multi-pass membrane protein</topology>
    </subcellularLocation>
</comment>
<evidence type="ECO:0000256" key="11">
    <source>
        <dbReference type="ARBA" id="ARBA00044903"/>
    </source>
</evidence>
<feature type="transmembrane region" description="Helical" evidence="19">
    <location>
        <begin position="224"/>
        <end position="245"/>
    </location>
</feature>
<proteinExistence type="predicted"/>
<feature type="transmembrane region" description="Helical" evidence="19">
    <location>
        <begin position="277"/>
        <end position="302"/>
    </location>
</feature>
<gene>
    <name evidence="21" type="ORF">BJ085DRAFT_6227</name>
</gene>
<dbReference type="GO" id="GO:0022857">
    <property type="term" value="F:transmembrane transporter activity"/>
    <property type="evidence" value="ECO:0007669"/>
    <property type="project" value="InterPro"/>
</dbReference>
<evidence type="ECO:0000256" key="2">
    <source>
        <dbReference type="ARBA" id="ARBA00044876"/>
    </source>
</evidence>
<comment type="function">
    <text evidence="17">Lysosomal dipeptide uniporter that selectively exports lysine, arginine or histidine-containing dipeptides with a net positive charge from the lysosome lumen into the cytosol. Could play a role in a specific type of protein O-glycosylation indirectly regulating macrophages migration and tissue invasion. Also essential for liver homeostasis.</text>
</comment>
<comment type="catalytic activity">
    <reaction evidence="4">
        <text>L-alpha-aminoacyl-L-arginine(out) = L-alpha-aminoacyl-L-arginine(in)</text>
        <dbReference type="Rhea" id="RHEA:79367"/>
        <dbReference type="ChEBI" id="CHEBI:229968"/>
    </reaction>
</comment>
<evidence type="ECO:0000256" key="16">
    <source>
        <dbReference type="ARBA" id="ARBA00045018"/>
    </source>
</evidence>
<dbReference type="InterPro" id="IPR020846">
    <property type="entry name" value="MFS_dom"/>
</dbReference>
<evidence type="ECO:0000256" key="7">
    <source>
        <dbReference type="ARBA" id="ARBA00044893"/>
    </source>
</evidence>
<comment type="catalytic activity">
    <reaction evidence="13">
        <text>L-alanyl-L-lysine(out) = L-alanyl-L-lysine(in)</text>
        <dbReference type="Rhea" id="RHEA:79415"/>
        <dbReference type="ChEBI" id="CHEBI:192470"/>
    </reaction>
</comment>
<reference evidence="22" key="1">
    <citation type="journal article" date="2018" name="Nat. Microbiol.">
        <title>Leveraging single-cell genomics to expand the fungal tree of life.</title>
        <authorList>
            <person name="Ahrendt S.R."/>
            <person name="Quandt C.A."/>
            <person name="Ciobanu D."/>
            <person name="Clum A."/>
            <person name="Salamov A."/>
            <person name="Andreopoulos B."/>
            <person name="Cheng J.F."/>
            <person name="Woyke T."/>
            <person name="Pelin A."/>
            <person name="Henrissat B."/>
            <person name="Reynolds N.K."/>
            <person name="Benny G.L."/>
            <person name="Smith M.E."/>
            <person name="James T.Y."/>
            <person name="Grigoriev I.V."/>
        </authorList>
    </citation>
    <scope>NUCLEOTIDE SEQUENCE [LARGE SCALE GENOMIC DNA]</scope>
    <source>
        <strain evidence="22">RSA 468</strain>
    </source>
</reference>
<evidence type="ECO:0000259" key="20">
    <source>
        <dbReference type="PROSITE" id="PS50850"/>
    </source>
</evidence>
<dbReference type="SUPFAM" id="SSF103473">
    <property type="entry name" value="MFS general substrate transporter"/>
    <property type="match status" value="1"/>
</dbReference>
<dbReference type="PROSITE" id="PS50850">
    <property type="entry name" value="MFS"/>
    <property type="match status" value="1"/>
</dbReference>
<dbReference type="Proteomes" id="UP000268162">
    <property type="component" value="Unassembled WGS sequence"/>
</dbReference>
<comment type="catalytic activity">
    <reaction evidence="5">
        <text>L-alpha-aminoacyl-L-histidine(out) = L-alpha-aminoacyl-L-histidine(in)</text>
        <dbReference type="Rhea" id="RHEA:79375"/>
        <dbReference type="ChEBI" id="CHEBI:229967"/>
    </reaction>
</comment>
<dbReference type="InterPro" id="IPR052187">
    <property type="entry name" value="MFSD1"/>
</dbReference>
<comment type="subunit">
    <text evidence="18">Homodimer. Interacts with lysosomal protein GLMP (via lumenal domain); the interaction starts while both proteins are still in the endoplasmic reticulum and is required for stabilization of MFSD1 in lysosomes but has no direct effect on its targeting to lysosomes or transporter activity.</text>
</comment>
<dbReference type="AlphaFoldDB" id="A0A4P9ZWB8"/>
<keyword evidence="19" id="KW-0472">Membrane</keyword>
<keyword evidence="19" id="KW-0812">Transmembrane</keyword>
<evidence type="ECO:0000256" key="1">
    <source>
        <dbReference type="ARBA" id="ARBA00004141"/>
    </source>
</evidence>
<comment type="catalytic activity">
    <reaction evidence="12">
        <text>L-histidyl-L-alpha-amino acid(out) = L-histidyl-L-alpha-amino acid(in)</text>
        <dbReference type="Rhea" id="RHEA:79379"/>
        <dbReference type="ChEBI" id="CHEBI:229964"/>
    </reaction>
</comment>
<evidence type="ECO:0000256" key="3">
    <source>
        <dbReference type="ARBA" id="ARBA00044878"/>
    </source>
</evidence>
<comment type="catalytic activity">
    <reaction evidence="10">
        <text>L-lysyl-L-lysine(out) = L-lysyl-L-lysine(in)</text>
        <dbReference type="Rhea" id="RHEA:79403"/>
        <dbReference type="ChEBI" id="CHEBI:229956"/>
    </reaction>
</comment>
<feature type="transmembrane region" description="Helical" evidence="19">
    <location>
        <begin position="38"/>
        <end position="57"/>
    </location>
</feature>
<evidence type="ECO:0000256" key="13">
    <source>
        <dbReference type="ARBA" id="ARBA00044919"/>
    </source>
</evidence>
<evidence type="ECO:0000256" key="6">
    <source>
        <dbReference type="ARBA" id="ARBA00044891"/>
    </source>
</evidence>
<evidence type="ECO:0000313" key="22">
    <source>
        <dbReference type="Proteomes" id="UP000268162"/>
    </source>
</evidence>
<evidence type="ECO:0000313" key="21">
    <source>
        <dbReference type="EMBL" id="RKP37903.1"/>
    </source>
</evidence>
<comment type="catalytic activity">
    <reaction evidence="9">
        <text>L-arginyl-L-alpha-amino acid(out) = L-arginyl-L-alpha-amino acid(in)</text>
        <dbReference type="Rhea" id="RHEA:79371"/>
        <dbReference type="ChEBI" id="CHEBI:84315"/>
    </reaction>
</comment>
<evidence type="ECO:0000256" key="17">
    <source>
        <dbReference type="ARBA" id="ARBA00045709"/>
    </source>
</evidence>
<evidence type="ECO:0000256" key="18">
    <source>
        <dbReference type="ARBA" id="ARBA00046376"/>
    </source>
</evidence>
<comment type="catalytic activity">
    <reaction evidence="11">
        <text>L-arginyl-glycine(out) = L-arginyl-glycine(in)</text>
        <dbReference type="Rhea" id="RHEA:79391"/>
        <dbReference type="ChEBI" id="CHEBI:229955"/>
    </reaction>
</comment>
<comment type="catalytic activity">
    <reaction evidence="2">
        <text>L-lysyl-L-alanine(out) = L-lysyl-L-alanine(in)</text>
        <dbReference type="Rhea" id="RHEA:79399"/>
        <dbReference type="ChEBI" id="CHEBI:229954"/>
    </reaction>
</comment>
<dbReference type="STRING" id="215637.A0A4P9ZWB8"/>
<organism evidence="21 22">
    <name type="scientific">Dimargaris cristalligena</name>
    <dbReference type="NCBI Taxonomy" id="215637"/>
    <lineage>
        <taxon>Eukaryota</taxon>
        <taxon>Fungi</taxon>
        <taxon>Fungi incertae sedis</taxon>
        <taxon>Zoopagomycota</taxon>
        <taxon>Kickxellomycotina</taxon>
        <taxon>Dimargaritomycetes</taxon>
        <taxon>Dimargaritales</taxon>
        <taxon>Dimargaritaceae</taxon>
        <taxon>Dimargaris</taxon>
    </lineage>
</organism>
<feature type="transmembrane region" description="Helical" evidence="19">
    <location>
        <begin position="348"/>
        <end position="367"/>
    </location>
</feature>
<dbReference type="PANTHER" id="PTHR23512">
    <property type="entry name" value="MAJOR FACILITATOR SUPERFAMILY DOMAIN-CONTAINING PROTEIN 1"/>
    <property type="match status" value="1"/>
</dbReference>
<comment type="catalytic activity">
    <reaction evidence="6">
        <text>L-lysyl-L-alpha-amino acid(out) = L-lysyl-L-alpha-amino acid(in)</text>
        <dbReference type="Rhea" id="RHEA:79387"/>
        <dbReference type="ChEBI" id="CHEBI:229965"/>
    </reaction>
</comment>
<feature type="domain" description="Major facilitator superfamily (MFS) profile" evidence="20">
    <location>
        <begin position="1"/>
        <end position="371"/>
    </location>
</feature>